<evidence type="ECO:0000256" key="10">
    <source>
        <dbReference type="ARBA" id="ARBA00022777"/>
    </source>
</evidence>
<evidence type="ECO:0000256" key="7">
    <source>
        <dbReference type="ARBA" id="ARBA00022490"/>
    </source>
</evidence>
<keyword evidence="9 16" id="KW-0547">Nucleotide-binding</keyword>
<evidence type="ECO:0000256" key="4">
    <source>
        <dbReference type="ARBA" id="ARBA00005225"/>
    </source>
</evidence>
<evidence type="ECO:0000256" key="1">
    <source>
        <dbReference type="ARBA" id="ARBA00001206"/>
    </source>
</evidence>
<gene>
    <name evidence="16" type="primary">coaX</name>
    <name evidence="17" type="ORF">IOQ59_06555</name>
</gene>
<evidence type="ECO:0000256" key="8">
    <source>
        <dbReference type="ARBA" id="ARBA00022679"/>
    </source>
</evidence>
<feature type="binding site" evidence="16">
    <location>
        <position position="119"/>
    </location>
    <ligand>
        <name>K(+)</name>
        <dbReference type="ChEBI" id="CHEBI:29103"/>
    </ligand>
</feature>
<dbReference type="PANTHER" id="PTHR34265:SF1">
    <property type="entry name" value="TYPE III PANTOTHENATE KINASE"/>
    <property type="match status" value="1"/>
</dbReference>
<keyword evidence="12 16" id="KW-0630">Potassium</keyword>
<dbReference type="EC" id="2.7.1.33" evidence="6 16"/>
<dbReference type="NCBIfam" id="TIGR00671">
    <property type="entry name" value="baf"/>
    <property type="match status" value="1"/>
</dbReference>
<dbReference type="AlphaFoldDB" id="A0A8J7FGD1"/>
<feature type="binding site" evidence="16">
    <location>
        <position position="175"/>
    </location>
    <ligand>
        <name>substrate</name>
    </ligand>
</feature>
<evidence type="ECO:0000256" key="13">
    <source>
        <dbReference type="ARBA" id="ARBA00022993"/>
    </source>
</evidence>
<evidence type="ECO:0000256" key="9">
    <source>
        <dbReference type="ARBA" id="ARBA00022741"/>
    </source>
</evidence>
<evidence type="ECO:0000256" key="14">
    <source>
        <dbReference type="ARBA" id="ARBA00038036"/>
    </source>
</evidence>
<keyword evidence="8 16" id="KW-0808">Transferase</keyword>
<comment type="subcellular location">
    <subcellularLocation>
        <location evidence="3 16">Cytoplasm</location>
    </subcellularLocation>
</comment>
<dbReference type="UniPathway" id="UPA00241">
    <property type="reaction ID" value="UER00352"/>
</dbReference>
<comment type="cofactor">
    <cofactor evidence="2">
        <name>K(+)</name>
        <dbReference type="ChEBI" id="CHEBI:29103"/>
    </cofactor>
</comment>
<dbReference type="CDD" id="cd24015">
    <property type="entry name" value="ASKHA_NBD_PanK-III"/>
    <property type="match status" value="1"/>
</dbReference>
<dbReference type="PANTHER" id="PTHR34265">
    <property type="entry name" value="TYPE III PANTOTHENATE KINASE"/>
    <property type="match status" value="1"/>
</dbReference>
<evidence type="ECO:0000313" key="18">
    <source>
        <dbReference type="Proteomes" id="UP000640333"/>
    </source>
</evidence>
<evidence type="ECO:0000256" key="11">
    <source>
        <dbReference type="ARBA" id="ARBA00022840"/>
    </source>
</evidence>
<comment type="similarity">
    <text evidence="14 16">Belongs to the type III pantothenate kinase family.</text>
</comment>
<dbReference type="GO" id="GO:0015937">
    <property type="term" value="P:coenzyme A biosynthetic process"/>
    <property type="evidence" value="ECO:0007669"/>
    <property type="project" value="UniProtKB-UniRule"/>
</dbReference>
<comment type="caution">
    <text evidence="17">The sequence shown here is derived from an EMBL/GenBank/DDBJ whole genome shotgun (WGS) entry which is preliminary data.</text>
</comment>
<sequence>MILDIDVGNTLLKWRTVESGAVVDRGRHPTDRLTAEMPVDWPAQIDQVRISNVAGPAVAALLLAYCQARWGCQPEFAVTRAEAAGVVNSYSDPSRMGVDRWLAMLAAYNDCQQACCVVDCGSAITVDYLEDDGRHRGGFIIPGLRLMSESLQRNTAEVLVDRTVDQFQVEPGQHTSAAVAHGINFAFKALQEKIVNELGESVDTCLYITGGDGVLFHQLSGVGQLHQDLVMEGLRWSLS</sequence>
<dbReference type="EMBL" id="JADEYS010000005">
    <property type="protein sequence ID" value="MBE9396923.1"/>
    <property type="molecule type" value="Genomic_DNA"/>
</dbReference>
<evidence type="ECO:0000256" key="3">
    <source>
        <dbReference type="ARBA" id="ARBA00004496"/>
    </source>
</evidence>
<feature type="binding site" evidence="16">
    <location>
        <begin position="97"/>
        <end position="100"/>
    </location>
    <ligand>
        <name>substrate</name>
    </ligand>
</feature>
<comment type="function">
    <text evidence="16">Catalyzes the phosphorylation of pantothenate (Pan), the first step in CoA biosynthesis.</text>
</comment>
<comment type="pathway">
    <text evidence="4 16">Cofactor biosynthesis; coenzyme A biosynthesis; CoA from (R)-pantothenate: step 1/5.</text>
</comment>
<dbReference type="Gene3D" id="3.30.420.40">
    <property type="match status" value="2"/>
</dbReference>
<proteinExistence type="inferred from homology"/>
<keyword evidence="16" id="KW-0479">Metal-binding</keyword>
<evidence type="ECO:0000256" key="15">
    <source>
        <dbReference type="ARBA" id="ARBA00040883"/>
    </source>
</evidence>
<dbReference type="InterPro" id="IPR043129">
    <property type="entry name" value="ATPase_NBD"/>
</dbReference>
<dbReference type="RefSeq" id="WP_193952479.1">
    <property type="nucleotide sequence ID" value="NZ_JADEYS010000005.1"/>
</dbReference>
<dbReference type="SUPFAM" id="SSF53067">
    <property type="entry name" value="Actin-like ATPase domain"/>
    <property type="match status" value="2"/>
</dbReference>
<protein>
    <recommendedName>
        <fullName evidence="15 16">Type III pantothenate kinase</fullName>
        <ecNumber evidence="6 16">2.7.1.33</ecNumber>
    </recommendedName>
    <alternativeName>
        <fullName evidence="16">PanK-III</fullName>
    </alternativeName>
    <alternativeName>
        <fullName evidence="16">Pantothenic acid kinase</fullName>
    </alternativeName>
</protein>
<dbReference type="Proteomes" id="UP000640333">
    <property type="component" value="Unassembled WGS sequence"/>
</dbReference>
<keyword evidence="13 16" id="KW-0173">Coenzyme A biosynthesis</keyword>
<feature type="binding site" evidence="16">
    <location>
        <begin position="6"/>
        <end position="13"/>
    </location>
    <ligand>
        <name>ATP</name>
        <dbReference type="ChEBI" id="CHEBI:30616"/>
    </ligand>
</feature>
<feature type="binding site" evidence="16">
    <location>
        <position position="122"/>
    </location>
    <ligand>
        <name>ATP</name>
        <dbReference type="ChEBI" id="CHEBI:30616"/>
    </ligand>
</feature>
<dbReference type="GO" id="GO:0005737">
    <property type="term" value="C:cytoplasm"/>
    <property type="evidence" value="ECO:0007669"/>
    <property type="project" value="UniProtKB-SubCell"/>
</dbReference>
<dbReference type="Pfam" id="PF03309">
    <property type="entry name" value="Pan_kinase"/>
    <property type="match status" value="1"/>
</dbReference>
<organism evidence="17 18">
    <name type="scientific">Pontibacterium sinense</name>
    <dbReference type="NCBI Taxonomy" id="2781979"/>
    <lineage>
        <taxon>Bacteria</taxon>
        <taxon>Pseudomonadati</taxon>
        <taxon>Pseudomonadota</taxon>
        <taxon>Gammaproteobacteria</taxon>
        <taxon>Oceanospirillales</taxon>
        <taxon>Oceanospirillaceae</taxon>
        <taxon>Pontibacterium</taxon>
    </lineage>
</organism>
<feature type="binding site" evidence="16">
    <location>
        <position position="90"/>
    </location>
    <ligand>
        <name>substrate</name>
    </ligand>
</feature>
<keyword evidence="11 16" id="KW-0067">ATP-binding</keyword>
<feature type="active site" description="Proton acceptor" evidence="16">
    <location>
        <position position="99"/>
    </location>
</feature>
<comment type="subunit">
    <text evidence="5 16">Homodimer.</text>
</comment>
<accession>A0A8J7FGD1</accession>
<keyword evidence="7 16" id="KW-0963">Cytoplasm</keyword>
<dbReference type="GO" id="GO:0005524">
    <property type="term" value="F:ATP binding"/>
    <property type="evidence" value="ECO:0007669"/>
    <property type="project" value="UniProtKB-UniRule"/>
</dbReference>
<evidence type="ECO:0000256" key="2">
    <source>
        <dbReference type="ARBA" id="ARBA00001958"/>
    </source>
</evidence>
<comment type="cofactor">
    <cofactor evidence="16">
        <name>NH4(+)</name>
        <dbReference type="ChEBI" id="CHEBI:28938"/>
    </cofactor>
    <cofactor evidence="16">
        <name>K(+)</name>
        <dbReference type="ChEBI" id="CHEBI:29103"/>
    </cofactor>
    <text evidence="16">A monovalent cation. Ammonium or potassium.</text>
</comment>
<dbReference type="InterPro" id="IPR004619">
    <property type="entry name" value="Type_III_PanK"/>
</dbReference>
<keyword evidence="18" id="KW-1185">Reference proteome</keyword>
<dbReference type="GO" id="GO:0046872">
    <property type="term" value="F:metal ion binding"/>
    <property type="evidence" value="ECO:0007669"/>
    <property type="project" value="UniProtKB-KW"/>
</dbReference>
<dbReference type="GO" id="GO:0004594">
    <property type="term" value="F:pantothenate kinase activity"/>
    <property type="evidence" value="ECO:0007669"/>
    <property type="project" value="UniProtKB-UniRule"/>
</dbReference>
<evidence type="ECO:0000256" key="5">
    <source>
        <dbReference type="ARBA" id="ARBA00011738"/>
    </source>
</evidence>
<comment type="catalytic activity">
    <reaction evidence="1 16">
        <text>(R)-pantothenate + ATP = (R)-4'-phosphopantothenate + ADP + H(+)</text>
        <dbReference type="Rhea" id="RHEA:16373"/>
        <dbReference type="ChEBI" id="CHEBI:10986"/>
        <dbReference type="ChEBI" id="CHEBI:15378"/>
        <dbReference type="ChEBI" id="CHEBI:29032"/>
        <dbReference type="ChEBI" id="CHEBI:30616"/>
        <dbReference type="ChEBI" id="CHEBI:456216"/>
        <dbReference type="EC" id="2.7.1.33"/>
    </reaction>
</comment>
<evidence type="ECO:0000256" key="16">
    <source>
        <dbReference type="HAMAP-Rule" id="MF_01274"/>
    </source>
</evidence>
<name>A0A8J7FGD1_9GAMM</name>
<evidence type="ECO:0000256" key="12">
    <source>
        <dbReference type="ARBA" id="ARBA00022958"/>
    </source>
</evidence>
<dbReference type="HAMAP" id="MF_01274">
    <property type="entry name" value="Pantothen_kinase_3"/>
    <property type="match status" value="1"/>
</dbReference>
<reference evidence="17" key="1">
    <citation type="submission" date="2020-10" db="EMBL/GenBank/DDBJ databases">
        <title>Bacterium isolated from coastal waters sediment.</title>
        <authorList>
            <person name="Chen R.-J."/>
            <person name="Lu D.-C."/>
            <person name="Zhu K.-L."/>
            <person name="Du Z.-J."/>
        </authorList>
    </citation>
    <scope>NUCLEOTIDE SEQUENCE</scope>
    <source>
        <strain evidence="17">N1Y112</strain>
    </source>
</reference>
<evidence type="ECO:0000313" key="17">
    <source>
        <dbReference type="EMBL" id="MBE9396923.1"/>
    </source>
</evidence>
<keyword evidence="10 16" id="KW-0418">Kinase</keyword>
<evidence type="ECO:0000256" key="6">
    <source>
        <dbReference type="ARBA" id="ARBA00012102"/>
    </source>
</evidence>